<dbReference type="CDD" id="cd19072">
    <property type="entry name" value="AKR_AKR3F1-like"/>
    <property type="match status" value="1"/>
</dbReference>
<dbReference type="PANTHER" id="PTHR43638:SF3">
    <property type="entry name" value="ALDEHYDE REDUCTASE"/>
    <property type="match status" value="1"/>
</dbReference>
<feature type="domain" description="NADP-dependent oxidoreductase" evidence="4">
    <location>
        <begin position="14"/>
        <end position="268"/>
    </location>
</feature>
<feature type="site" description="Lowers pKa of active site Tyr" evidence="3">
    <location>
        <position position="83"/>
    </location>
</feature>
<dbReference type="SUPFAM" id="SSF51430">
    <property type="entry name" value="NAD(P)-linked oxidoreductase"/>
    <property type="match status" value="1"/>
</dbReference>
<dbReference type="InterPro" id="IPR036812">
    <property type="entry name" value="NAD(P)_OxRdtase_dom_sf"/>
</dbReference>
<evidence type="ECO:0000259" key="4">
    <source>
        <dbReference type="Pfam" id="PF00248"/>
    </source>
</evidence>
<evidence type="ECO:0000313" key="5">
    <source>
        <dbReference type="EMBL" id="MYD91517.1"/>
    </source>
</evidence>
<evidence type="ECO:0000256" key="1">
    <source>
        <dbReference type="PIRSR" id="PIRSR000097-1"/>
    </source>
</evidence>
<proteinExistence type="predicted"/>
<evidence type="ECO:0000256" key="2">
    <source>
        <dbReference type="PIRSR" id="PIRSR000097-2"/>
    </source>
</evidence>
<gene>
    <name evidence="5" type="ORF">F4Y08_14490</name>
</gene>
<dbReference type="PRINTS" id="PR00069">
    <property type="entry name" value="ALDKETRDTASE"/>
</dbReference>
<dbReference type="Gene3D" id="3.20.20.100">
    <property type="entry name" value="NADP-dependent oxidoreductase domain"/>
    <property type="match status" value="1"/>
</dbReference>
<evidence type="ECO:0000256" key="3">
    <source>
        <dbReference type="PIRSR" id="PIRSR000097-3"/>
    </source>
</evidence>
<feature type="active site" description="Proton donor" evidence="1">
    <location>
        <position position="57"/>
    </location>
</feature>
<dbReference type="InterPro" id="IPR020471">
    <property type="entry name" value="AKR"/>
</dbReference>
<dbReference type="AlphaFoldDB" id="A0A6B1DX45"/>
<protein>
    <submittedName>
        <fullName evidence="5">Aldo/keto reductase</fullName>
    </submittedName>
</protein>
<dbReference type="GO" id="GO:0016491">
    <property type="term" value="F:oxidoreductase activity"/>
    <property type="evidence" value="ECO:0007669"/>
    <property type="project" value="InterPro"/>
</dbReference>
<reference evidence="5" key="1">
    <citation type="submission" date="2019-09" db="EMBL/GenBank/DDBJ databases">
        <title>Characterisation of the sponge microbiome using genome-centric metagenomics.</title>
        <authorList>
            <person name="Engelberts J.P."/>
            <person name="Robbins S.J."/>
            <person name="De Goeij J.M."/>
            <person name="Aranda M."/>
            <person name="Bell S.C."/>
            <person name="Webster N.S."/>
        </authorList>
    </citation>
    <scope>NUCLEOTIDE SEQUENCE</scope>
    <source>
        <strain evidence="5">SB0662_bin_9</strain>
    </source>
</reference>
<name>A0A6B1DX45_9CHLR</name>
<organism evidence="5">
    <name type="scientific">Caldilineaceae bacterium SB0662_bin_9</name>
    <dbReference type="NCBI Taxonomy" id="2605258"/>
    <lineage>
        <taxon>Bacteria</taxon>
        <taxon>Bacillati</taxon>
        <taxon>Chloroflexota</taxon>
        <taxon>Caldilineae</taxon>
        <taxon>Caldilineales</taxon>
        <taxon>Caldilineaceae</taxon>
    </lineage>
</organism>
<dbReference type="PANTHER" id="PTHR43638">
    <property type="entry name" value="OXIDOREDUCTASE, ALDO/KETO REDUCTASE FAMILY PROTEIN"/>
    <property type="match status" value="1"/>
</dbReference>
<comment type="caution">
    <text evidence="5">The sequence shown here is derived from an EMBL/GenBank/DDBJ whole genome shotgun (WGS) entry which is preliminary data.</text>
</comment>
<dbReference type="EMBL" id="VXPY01000099">
    <property type="protein sequence ID" value="MYD91517.1"/>
    <property type="molecule type" value="Genomic_DNA"/>
</dbReference>
<accession>A0A6B1DX45</accession>
<dbReference type="PIRSF" id="PIRSF000097">
    <property type="entry name" value="AKR"/>
    <property type="match status" value="1"/>
</dbReference>
<dbReference type="InterPro" id="IPR018170">
    <property type="entry name" value="Aldo/ket_reductase_CS"/>
</dbReference>
<dbReference type="PROSITE" id="PS00062">
    <property type="entry name" value="ALDOKETO_REDUCTASE_2"/>
    <property type="match status" value="1"/>
</dbReference>
<dbReference type="Pfam" id="PF00248">
    <property type="entry name" value="Aldo_ket_red"/>
    <property type="match status" value="1"/>
</dbReference>
<sequence length="270" mass="30388">MEDIILDDGGSFPAIGLGTWQMGGRHSTDSSRDTEMTSLIRDALDMGYRHIDTAEMYGAGHAEQLVGRVLSGRPRDEIFLTTKVWHTNLRRRNLLRALDASLRRLQVDYVDLYLIHWPNDEVPLEETFDALNLAVTQGKVQRVGVSNFDLPLLQQARTLCATPIATNQIRFNLHTRDPEQSGLLRYCQQHRIAVTAYSPLKDGVLSLPVVQDVARKHDASPAQVALHWLIRKPWVAAIPMSTNRLHLRQNLDAGSLELDEDDLNQLDATA</sequence>
<feature type="binding site" evidence="2">
    <location>
        <position position="116"/>
    </location>
    <ligand>
        <name>substrate</name>
    </ligand>
</feature>
<dbReference type="InterPro" id="IPR023210">
    <property type="entry name" value="NADP_OxRdtase_dom"/>
</dbReference>